<dbReference type="EMBL" id="ML987200">
    <property type="protein sequence ID" value="KAF2245572.1"/>
    <property type="molecule type" value="Genomic_DNA"/>
</dbReference>
<proteinExistence type="predicted"/>
<evidence type="ECO:0000313" key="2">
    <source>
        <dbReference type="EMBL" id="KAF2245572.1"/>
    </source>
</evidence>
<name>A0A6A6I6K0_9PLEO</name>
<dbReference type="GeneID" id="54589588"/>
<dbReference type="OrthoDB" id="3777618at2759"/>
<organism evidence="2 3">
    <name type="scientific">Trematosphaeria pertusa</name>
    <dbReference type="NCBI Taxonomy" id="390896"/>
    <lineage>
        <taxon>Eukaryota</taxon>
        <taxon>Fungi</taxon>
        <taxon>Dikarya</taxon>
        <taxon>Ascomycota</taxon>
        <taxon>Pezizomycotina</taxon>
        <taxon>Dothideomycetes</taxon>
        <taxon>Pleosporomycetidae</taxon>
        <taxon>Pleosporales</taxon>
        <taxon>Massarineae</taxon>
        <taxon>Trematosphaeriaceae</taxon>
        <taxon>Trematosphaeria</taxon>
    </lineage>
</organism>
<dbReference type="Proteomes" id="UP000800094">
    <property type="component" value="Unassembled WGS sequence"/>
</dbReference>
<accession>A0A6A6I6K0</accession>
<keyword evidence="3" id="KW-1185">Reference proteome</keyword>
<dbReference type="RefSeq" id="XP_033680576.1">
    <property type="nucleotide sequence ID" value="XM_033836258.1"/>
</dbReference>
<evidence type="ECO:0000256" key="1">
    <source>
        <dbReference type="SAM" id="MobiDB-lite"/>
    </source>
</evidence>
<reference evidence="2" key="1">
    <citation type="journal article" date="2020" name="Stud. Mycol.">
        <title>101 Dothideomycetes genomes: a test case for predicting lifestyles and emergence of pathogens.</title>
        <authorList>
            <person name="Haridas S."/>
            <person name="Albert R."/>
            <person name="Binder M."/>
            <person name="Bloem J."/>
            <person name="Labutti K."/>
            <person name="Salamov A."/>
            <person name="Andreopoulos B."/>
            <person name="Baker S."/>
            <person name="Barry K."/>
            <person name="Bills G."/>
            <person name="Bluhm B."/>
            <person name="Cannon C."/>
            <person name="Castanera R."/>
            <person name="Culley D."/>
            <person name="Daum C."/>
            <person name="Ezra D."/>
            <person name="Gonzalez J."/>
            <person name="Henrissat B."/>
            <person name="Kuo A."/>
            <person name="Liang C."/>
            <person name="Lipzen A."/>
            <person name="Lutzoni F."/>
            <person name="Magnuson J."/>
            <person name="Mondo S."/>
            <person name="Nolan M."/>
            <person name="Ohm R."/>
            <person name="Pangilinan J."/>
            <person name="Park H.-J."/>
            <person name="Ramirez L."/>
            <person name="Alfaro M."/>
            <person name="Sun H."/>
            <person name="Tritt A."/>
            <person name="Yoshinaga Y."/>
            <person name="Zwiers L.-H."/>
            <person name="Turgeon B."/>
            <person name="Goodwin S."/>
            <person name="Spatafora J."/>
            <person name="Crous P."/>
            <person name="Grigoriev I."/>
        </authorList>
    </citation>
    <scope>NUCLEOTIDE SEQUENCE</scope>
    <source>
        <strain evidence="2">CBS 122368</strain>
    </source>
</reference>
<feature type="region of interest" description="Disordered" evidence="1">
    <location>
        <begin position="250"/>
        <end position="273"/>
    </location>
</feature>
<sequence length="273" mass="31967">MAHILPALRSWRPKTSFFALPAEVRNEIYAYCTPVTGYSEQFKGLFLTSKQVKAEYEAEAIRTMTKFLFEIKKDWPHAQELRLPAPTTFHEIFNTTVEIPMSLYYPPFRSSFLERMGTCLEPCLAPLFSLYLSDITVKIYEDVDKTNLDLKETPCGLIVNIANMFVEEPAPRPRIPKKEGRRYQDFPIDLILHARSLTFMWVSSSDSKVHEDHRRVFRRMDMYWQRKAVESRVVRTSSPNQNWKAFFIKEPKTTKNPTKNPTKRKEGKRLSCA</sequence>
<dbReference type="AlphaFoldDB" id="A0A6A6I6K0"/>
<protein>
    <submittedName>
        <fullName evidence="2">Uncharacterized protein</fullName>
    </submittedName>
</protein>
<gene>
    <name evidence="2" type="ORF">BU26DRAFT_71486</name>
</gene>
<evidence type="ECO:0000313" key="3">
    <source>
        <dbReference type="Proteomes" id="UP000800094"/>
    </source>
</evidence>